<evidence type="ECO:0000313" key="2">
    <source>
        <dbReference type="EMBL" id="CCO16939.1"/>
    </source>
</evidence>
<gene>
    <name evidence="2" type="ORF">Bathy06g02920</name>
</gene>
<dbReference type="GO" id="GO:0006357">
    <property type="term" value="P:regulation of transcription by RNA polymerase II"/>
    <property type="evidence" value="ECO:0007669"/>
    <property type="project" value="InterPro"/>
</dbReference>
<dbReference type="InterPro" id="IPR006671">
    <property type="entry name" value="Cyclin_N"/>
</dbReference>
<protein>
    <recommendedName>
        <fullName evidence="1">Cyclin N-terminal domain-containing protein</fullName>
    </recommendedName>
</protein>
<dbReference type="SUPFAM" id="SSF47954">
    <property type="entry name" value="Cyclin-like"/>
    <property type="match status" value="1"/>
</dbReference>
<dbReference type="AlphaFoldDB" id="K8EG51"/>
<dbReference type="PANTHER" id="PTHR10026">
    <property type="entry name" value="CYCLIN"/>
    <property type="match status" value="1"/>
</dbReference>
<dbReference type="KEGG" id="bpg:Bathy06g02920"/>
<dbReference type="STRING" id="41875.K8EG51"/>
<dbReference type="Gene3D" id="1.10.472.10">
    <property type="entry name" value="Cyclin-like"/>
    <property type="match status" value="1"/>
</dbReference>
<dbReference type="GeneID" id="19015272"/>
<dbReference type="Pfam" id="PF00134">
    <property type="entry name" value="Cyclin_N"/>
    <property type="match status" value="1"/>
</dbReference>
<proteinExistence type="predicted"/>
<accession>K8EG51</accession>
<dbReference type="InterPro" id="IPR036915">
    <property type="entry name" value="Cyclin-like_sf"/>
</dbReference>
<evidence type="ECO:0000259" key="1">
    <source>
        <dbReference type="Pfam" id="PF00134"/>
    </source>
</evidence>
<dbReference type="EMBL" id="FO082273">
    <property type="protein sequence ID" value="CCO16939.1"/>
    <property type="molecule type" value="Genomic_DNA"/>
</dbReference>
<reference evidence="2 3" key="1">
    <citation type="submission" date="2011-10" db="EMBL/GenBank/DDBJ databases">
        <authorList>
            <person name="Genoscope - CEA"/>
        </authorList>
    </citation>
    <scope>NUCLEOTIDE SEQUENCE [LARGE SCALE GENOMIC DNA]</scope>
    <source>
        <strain evidence="2 3">RCC 1105</strain>
    </source>
</reference>
<sequence length="332" mass="36826">MPPSSPSRSSSSSSFPSNSKPSLSFALALLRDAASVLEFPIASACSGVYFYRAFLKQQQNGRHQLQSQSQRRRRGGGGQNVKHSPWFELECIVTTCLYLASKVEDTARRVSDVCNVVRRCRLRLQKEAGEEEVKEEEKKGGSENESNENEVIVVGESYYERKDVVLELERDVLRALGFQLHRTPQPHKYALALVKRRFGEEAKAATKVEVALAENVSVILEAVLFGDNSDVDDGEKEVSEWEVKRIAVAAAALAEEMCGVRVKPKCAWEELLGLGGMDVQGGDDKNGIDPERTITATTTNGNGCKEVMIRMREDVKVLKEACAKYESLIEYS</sequence>
<dbReference type="InterPro" id="IPR043198">
    <property type="entry name" value="Cyclin/Ssn8"/>
</dbReference>
<dbReference type="Proteomes" id="UP000198341">
    <property type="component" value="Chromosome 6"/>
</dbReference>
<dbReference type="GO" id="GO:0016538">
    <property type="term" value="F:cyclin-dependent protein serine/threonine kinase regulator activity"/>
    <property type="evidence" value="ECO:0007669"/>
    <property type="project" value="InterPro"/>
</dbReference>
<feature type="domain" description="Cyclin N-terminal" evidence="1">
    <location>
        <begin position="83"/>
        <end position="180"/>
    </location>
</feature>
<evidence type="ECO:0000313" key="3">
    <source>
        <dbReference type="Proteomes" id="UP000198341"/>
    </source>
</evidence>
<name>K8EG51_9CHLO</name>
<keyword evidence="3" id="KW-1185">Reference proteome</keyword>
<dbReference type="RefSeq" id="XP_007512339.1">
    <property type="nucleotide sequence ID" value="XM_007512277.1"/>
</dbReference>
<organism evidence="2 3">
    <name type="scientific">Bathycoccus prasinos</name>
    <dbReference type="NCBI Taxonomy" id="41875"/>
    <lineage>
        <taxon>Eukaryota</taxon>
        <taxon>Viridiplantae</taxon>
        <taxon>Chlorophyta</taxon>
        <taxon>Mamiellophyceae</taxon>
        <taxon>Mamiellales</taxon>
        <taxon>Bathycoccaceae</taxon>
        <taxon>Bathycoccus</taxon>
    </lineage>
</organism>